<evidence type="ECO:0000256" key="3">
    <source>
        <dbReference type="ARBA" id="ARBA00023180"/>
    </source>
</evidence>
<keyword evidence="10" id="KW-1185">Reference proteome</keyword>
<dbReference type="GO" id="GO:0003993">
    <property type="term" value="F:acid phosphatase activity"/>
    <property type="evidence" value="ECO:0007669"/>
    <property type="project" value="UniProtKB-EC"/>
</dbReference>
<dbReference type="GO" id="GO:0046872">
    <property type="term" value="F:metal ion binding"/>
    <property type="evidence" value="ECO:0007669"/>
    <property type="project" value="InterPro"/>
</dbReference>
<dbReference type="InterPro" id="IPR025733">
    <property type="entry name" value="PAPs_C"/>
</dbReference>
<feature type="domain" description="Calcineurin-like phosphoesterase" evidence="6">
    <location>
        <begin position="288"/>
        <end position="520"/>
    </location>
</feature>
<dbReference type="InterPro" id="IPR029052">
    <property type="entry name" value="Metallo-depent_PP-like"/>
</dbReference>
<protein>
    <recommendedName>
        <fullName evidence="4">Purple acid phosphatase</fullName>
        <ecNumber evidence="4">3.1.3.2</ecNumber>
    </recommendedName>
</protein>
<feature type="domain" description="Purple acid phosphatase C-terminal" evidence="7">
    <location>
        <begin position="551"/>
        <end position="614"/>
    </location>
</feature>
<dbReference type="Gene3D" id="3.60.21.10">
    <property type="match status" value="1"/>
</dbReference>
<evidence type="ECO:0000313" key="9">
    <source>
        <dbReference type="EMBL" id="PSR97801.1"/>
    </source>
</evidence>
<dbReference type="EMBL" id="KZ678388">
    <property type="protein sequence ID" value="PSR97801.1"/>
    <property type="molecule type" value="Genomic_DNA"/>
</dbReference>
<comment type="catalytic activity">
    <reaction evidence="4">
        <text>a phosphate monoester + H2O = an alcohol + phosphate</text>
        <dbReference type="Rhea" id="RHEA:15017"/>
        <dbReference type="ChEBI" id="CHEBI:15377"/>
        <dbReference type="ChEBI" id="CHEBI:30879"/>
        <dbReference type="ChEBI" id="CHEBI:43474"/>
        <dbReference type="ChEBI" id="CHEBI:67140"/>
        <dbReference type="EC" id="3.1.3.2"/>
    </reaction>
</comment>
<dbReference type="Pfam" id="PF00149">
    <property type="entry name" value="Metallophos"/>
    <property type="match status" value="1"/>
</dbReference>
<feature type="region of interest" description="Disordered" evidence="5">
    <location>
        <begin position="419"/>
        <end position="442"/>
    </location>
</feature>
<evidence type="ECO:0000313" key="10">
    <source>
        <dbReference type="Proteomes" id="UP000241462"/>
    </source>
</evidence>
<evidence type="ECO:0000256" key="5">
    <source>
        <dbReference type="SAM" id="MobiDB-lite"/>
    </source>
</evidence>
<reference evidence="9 10" key="1">
    <citation type="journal article" date="2018" name="Mycol. Prog.">
        <title>Coniella lustricola, a new species from submerged detritus.</title>
        <authorList>
            <person name="Raudabaugh D.B."/>
            <person name="Iturriaga T."/>
            <person name="Carver A."/>
            <person name="Mondo S."/>
            <person name="Pangilinan J."/>
            <person name="Lipzen A."/>
            <person name="He G."/>
            <person name="Amirebrahimi M."/>
            <person name="Grigoriev I.V."/>
            <person name="Miller A.N."/>
        </authorList>
    </citation>
    <scope>NUCLEOTIDE SEQUENCE [LARGE SCALE GENOMIC DNA]</scope>
    <source>
        <strain evidence="9 10">B22-T-1</strain>
    </source>
</reference>
<dbReference type="Gene3D" id="2.60.40.380">
    <property type="entry name" value="Purple acid phosphatase-like, N-terminal"/>
    <property type="match status" value="1"/>
</dbReference>
<proteinExistence type="inferred from homology"/>
<evidence type="ECO:0000256" key="1">
    <source>
        <dbReference type="ARBA" id="ARBA00022729"/>
    </source>
</evidence>
<dbReference type="OrthoDB" id="45007at2759"/>
<dbReference type="Pfam" id="PF16656">
    <property type="entry name" value="Pur_ac_phosph_N"/>
    <property type="match status" value="1"/>
</dbReference>
<gene>
    <name evidence="9" type="ORF">BD289DRAFT_361829</name>
</gene>
<dbReference type="InterPro" id="IPR014390">
    <property type="entry name" value="Acid_Pase_Asper"/>
</dbReference>
<keyword evidence="3" id="KW-0325">Glycoprotein</keyword>
<dbReference type="InterPro" id="IPR041792">
    <property type="entry name" value="MPP_PAP"/>
</dbReference>
<dbReference type="Proteomes" id="UP000241462">
    <property type="component" value="Unassembled WGS sequence"/>
</dbReference>
<dbReference type="PANTHER" id="PTHR22953">
    <property type="entry name" value="ACID PHOSPHATASE RELATED"/>
    <property type="match status" value="1"/>
</dbReference>
<evidence type="ECO:0000259" key="8">
    <source>
        <dbReference type="Pfam" id="PF16656"/>
    </source>
</evidence>
<evidence type="ECO:0000259" key="6">
    <source>
        <dbReference type="Pfam" id="PF00149"/>
    </source>
</evidence>
<evidence type="ECO:0000256" key="4">
    <source>
        <dbReference type="RuleBase" id="RU361203"/>
    </source>
</evidence>
<sequence>MKTSAPLLSALCAIVSAAPAAVELSAAASEKDARDVDTVYPYTGPAIPVGDWVDPSVNGVPGSGFPRLIEPPAVAPATTNATNNVNVVSLSYIPNGVNIHFQTPFGLDEDPTIHWGETAKHLTCMAKGESSTYDRTPPCSLVSVTQCNQYFHNVKIEDLKPATTYYYQIAASNGTTQSDILSFKTAAAPGSEKSFTIAVINDLGYTNADGTYAHLLQNALNHSIEFVWHGGDISYADDWYDGILPCEDDWPVCYNGTSSELPPGDYPESYNTPLPAGEIPSQGGPLGGDMSVIYESNWDLWQQWMNNITAKIPYLVLPGNHDVTCAEYDGPGNPLTAYLNDDESNSTAAATNLTYYSCPPSQRNFTAYQHRFSAPGAESGGVGNFWYSFDYGLAHFIALDGETDYADSPEWPFAREIAEGSNPNETHPTIDETYVTDSGPFGKIDDDRIDDNTAYEQYQWLVKDLAKIDRAKTPWVIAMSHRPMYSTETSSYQDYVRAAWQDVFLKYGVDLYIAGHVHWYERLFPVGANGTVDQSSVINNNTFYTNPGKSITHIINGAAGNVESHSYLEDGETVADFTAVLDDEHYGFGKLTVESATELTWSYIRGDDGGVHDKLTLKKRV</sequence>
<evidence type="ECO:0000256" key="2">
    <source>
        <dbReference type="ARBA" id="ARBA00022801"/>
    </source>
</evidence>
<dbReference type="SUPFAM" id="SSF49363">
    <property type="entry name" value="Purple acid phosphatase, N-terminal domain"/>
    <property type="match status" value="1"/>
</dbReference>
<feature type="signal peptide" evidence="4">
    <location>
        <begin position="1"/>
        <end position="17"/>
    </location>
</feature>
<dbReference type="InterPro" id="IPR008963">
    <property type="entry name" value="Purple_acid_Pase-like_N"/>
</dbReference>
<feature type="chain" id="PRO_5015374953" description="Purple acid phosphatase" evidence="4">
    <location>
        <begin position="18"/>
        <end position="621"/>
    </location>
</feature>
<dbReference type="InterPro" id="IPR015914">
    <property type="entry name" value="PAPs_N"/>
</dbReference>
<dbReference type="AlphaFoldDB" id="A0A2T3AHN4"/>
<accession>A0A2T3AHN4</accession>
<organism evidence="9 10">
    <name type="scientific">Coniella lustricola</name>
    <dbReference type="NCBI Taxonomy" id="2025994"/>
    <lineage>
        <taxon>Eukaryota</taxon>
        <taxon>Fungi</taxon>
        <taxon>Dikarya</taxon>
        <taxon>Ascomycota</taxon>
        <taxon>Pezizomycotina</taxon>
        <taxon>Sordariomycetes</taxon>
        <taxon>Sordariomycetidae</taxon>
        <taxon>Diaporthales</taxon>
        <taxon>Schizoparmaceae</taxon>
        <taxon>Coniella</taxon>
    </lineage>
</organism>
<dbReference type="PIRSF" id="PIRSF000900">
    <property type="entry name" value="Acid_Ptase_Asper"/>
    <property type="match status" value="1"/>
</dbReference>
<dbReference type="InterPro" id="IPR039331">
    <property type="entry name" value="PAPs-like"/>
</dbReference>
<feature type="domain" description="Purple acid phosphatase N-terminal" evidence="8">
    <location>
        <begin position="89"/>
        <end position="185"/>
    </location>
</feature>
<dbReference type="STRING" id="2025994.A0A2T3AHN4"/>
<dbReference type="CDD" id="cd00839">
    <property type="entry name" value="MPP_PAPs"/>
    <property type="match status" value="1"/>
</dbReference>
<comment type="similarity">
    <text evidence="4">Belongs to the metallophosphoesterase superfamily. Purple acid phosphatase family.</text>
</comment>
<dbReference type="InterPro" id="IPR004843">
    <property type="entry name" value="Calcineurin-like_PHP"/>
</dbReference>
<dbReference type="EC" id="3.1.3.2" evidence="4"/>
<name>A0A2T3AHN4_9PEZI</name>
<dbReference type="PANTHER" id="PTHR22953:SF153">
    <property type="entry name" value="PURPLE ACID PHOSPHATASE"/>
    <property type="match status" value="1"/>
</dbReference>
<evidence type="ECO:0000259" key="7">
    <source>
        <dbReference type="Pfam" id="PF14008"/>
    </source>
</evidence>
<dbReference type="SUPFAM" id="SSF56300">
    <property type="entry name" value="Metallo-dependent phosphatases"/>
    <property type="match status" value="1"/>
</dbReference>
<keyword evidence="2 4" id="KW-0378">Hydrolase</keyword>
<dbReference type="InParanoid" id="A0A2T3AHN4"/>
<dbReference type="Pfam" id="PF14008">
    <property type="entry name" value="Metallophos_C"/>
    <property type="match status" value="1"/>
</dbReference>
<keyword evidence="1 4" id="KW-0732">Signal</keyword>